<dbReference type="RefSeq" id="WP_162640621.1">
    <property type="nucleotide sequence ID" value="NZ_CP048286.1"/>
</dbReference>
<sequence>MVKRELQTIVVTAILLAIAIVAWYELSLSQTNGTYKHKSKAASGHTDMTFKDADKAGYVVAGPGGYFNVEKLEAFYQAVQDRQKSQLSIARYTDEGDPIFVDLDFDGQSIDYVYDTSWDAFGGQDKGVRKTKCEVINKRTGAYGEDYGTTYVLSKCAADIGYSDSEKKEYHLLFISQGR</sequence>
<feature type="transmembrane region" description="Helical" evidence="1">
    <location>
        <begin position="6"/>
        <end position="26"/>
    </location>
</feature>
<evidence type="ECO:0000313" key="3">
    <source>
        <dbReference type="Proteomes" id="UP000479114"/>
    </source>
</evidence>
<name>A0A6C0P007_9BACL</name>
<protein>
    <submittedName>
        <fullName evidence="2">DUF4362 domain-containing protein</fullName>
    </submittedName>
</protein>
<dbReference type="InterPro" id="IPR025372">
    <property type="entry name" value="DUF4362"/>
</dbReference>
<dbReference type="KEGG" id="prz:GZH47_13855"/>
<dbReference type="Proteomes" id="UP000479114">
    <property type="component" value="Chromosome"/>
</dbReference>
<gene>
    <name evidence="2" type="ORF">GZH47_13855</name>
</gene>
<keyword evidence="1" id="KW-1133">Transmembrane helix</keyword>
<dbReference type="Pfam" id="PF14275">
    <property type="entry name" value="DUF4362"/>
    <property type="match status" value="1"/>
</dbReference>
<keyword evidence="1" id="KW-0812">Transmembrane</keyword>
<proteinExistence type="predicted"/>
<reference evidence="2 3" key="1">
    <citation type="submission" date="2020-02" db="EMBL/GenBank/DDBJ databases">
        <title>Paenibacillus sp. nov., isolated from rhizosphere soil of tomato.</title>
        <authorList>
            <person name="Weon H.-Y."/>
            <person name="Lee S.A."/>
        </authorList>
    </citation>
    <scope>NUCLEOTIDE SEQUENCE [LARGE SCALE GENOMIC DNA]</scope>
    <source>
        <strain evidence="2 3">14171R-81</strain>
    </source>
</reference>
<evidence type="ECO:0000313" key="2">
    <source>
        <dbReference type="EMBL" id="QHW31815.1"/>
    </source>
</evidence>
<keyword evidence="1" id="KW-0472">Membrane</keyword>
<dbReference type="AlphaFoldDB" id="A0A6C0P007"/>
<keyword evidence="3" id="KW-1185">Reference proteome</keyword>
<organism evidence="2 3">
    <name type="scientific">Paenibacillus rhizovicinus</name>
    <dbReference type="NCBI Taxonomy" id="2704463"/>
    <lineage>
        <taxon>Bacteria</taxon>
        <taxon>Bacillati</taxon>
        <taxon>Bacillota</taxon>
        <taxon>Bacilli</taxon>
        <taxon>Bacillales</taxon>
        <taxon>Paenibacillaceae</taxon>
        <taxon>Paenibacillus</taxon>
    </lineage>
</organism>
<evidence type="ECO:0000256" key="1">
    <source>
        <dbReference type="SAM" id="Phobius"/>
    </source>
</evidence>
<dbReference type="EMBL" id="CP048286">
    <property type="protein sequence ID" value="QHW31815.1"/>
    <property type="molecule type" value="Genomic_DNA"/>
</dbReference>
<accession>A0A6C0P007</accession>